<feature type="transmembrane region" description="Helical" evidence="1">
    <location>
        <begin position="32"/>
        <end position="58"/>
    </location>
</feature>
<accession>A0A0K0FHB8</accession>
<organism evidence="2 3">
    <name type="scientific">Strongyloides venezuelensis</name>
    <name type="common">Threadworm</name>
    <dbReference type="NCBI Taxonomy" id="75913"/>
    <lineage>
        <taxon>Eukaryota</taxon>
        <taxon>Metazoa</taxon>
        <taxon>Ecdysozoa</taxon>
        <taxon>Nematoda</taxon>
        <taxon>Chromadorea</taxon>
        <taxon>Rhabditida</taxon>
        <taxon>Tylenchina</taxon>
        <taxon>Panagrolaimomorpha</taxon>
        <taxon>Strongyloidoidea</taxon>
        <taxon>Strongyloididae</taxon>
        <taxon>Strongyloides</taxon>
    </lineage>
</organism>
<sequence length="141" mass="16531">MVFSFLSNKCVSLNVFAENGYILKESNIIGRFIFNICEAIFVFTHKIIGFGFIVLNIIKCILEEIFFFKRLSGFVFFMIKLLENFIIVLKIIRNYYVWWLIDPGNCEFKKSSENKFKEEFGENTRLLLASLTSDLTSSIFE</sequence>
<dbReference type="Proteomes" id="UP000035680">
    <property type="component" value="Unassembled WGS sequence"/>
</dbReference>
<evidence type="ECO:0000256" key="1">
    <source>
        <dbReference type="SAM" id="Phobius"/>
    </source>
</evidence>
<keyword evidence="2" id="KW-1185">Reference proteome</keyword>
<proteinExistence type="predicted"/>
<dbReference type="AlphaFoldDB" id="A0A0K0FHB8"/>
<evidence type="ECO:0000313" key="2">
    <source>
        <dbReference type="Proteomes" id="UP000035680"/>
    </source>
</evidence>
<protein>
    <submittedName>
        <fullName evidence="3">Uncharacterized protein</fullName>
    </submittedName>
</protein>
<keyword evidence="1" id="KW-1133">Transmembrane helix</keyword>
<dbReference type="WBParaSite" id="SVE_0828000.1">
    <property type="protein sequence ID" value="SVE_0828000.1"/>
    <property type="gene ID" value="SVE_0828000"/>
</dbReference>
<feature type="transmembrane region" description="Helical" evidence="1">
    <location>
        <begin position="70"/>
        <end position="92"/>
    </location>
</feature>
<keyword evidence="1" id="KW-0472">Membrane</keyword>
<keyword evidence="1" id="KW-0812">Transmembrane</keyword>
<name>A0A0K0FHB8_STRVS</name>
<evidence type="ECO:0000313" key="3">
    <source>
        <dbReference type="WBParaSite" id="SVE_0828000.1"/>
    </source>
</evidence>
<reference evidence="3" key="2">
    <citation type="submission" date="2015-08" db="UniProtKB">
        <authorList>
            <consortium name="WormBaseParasite"/>
        </authorList>
    </citation>
    <scope>IDENTIFICATION</scope>
</reference>
<reference evidence="2" key="1">
    <citation type="submission" date="2014-07" db="EMBL/GenBank/DDBJ databases">
        <authorList>
            <person name="Martin A.A"/>
            <person name="De Silva N."/>
        </authorList>
    </citation>
    <scope>NUCLEOTIDE SEQUENCE</scope>
</reference>